<keyword evidence="8" id="KW-0479">Metal-binding</keyword>
<comment type="caution">
    <text evidence="16">The sequence shown here is derived from an EMBL/GenBank/DDBJ whole genome shotgun (WGS) entry which is preliminary data.</text>
</comment>
<dbReference type="InterPro" id="IPR050344">
    <property type="entry name" value="Peptidase_M1_aminopeptidases"/>
</dbReference>
<dbReference type="InterPro" id="IPR042097">
    <property type="entry name" value="Aminopeptidase_N-like_N_sf"/>
</dbReference>
<feature type="domain" description="Peptidase M1 membrane alanine aminopeptidase" evidence="13">
    <location>
        <begin position="264"/>
        <end position="475"/>
    </location>
</feature>
<evidence type="ECO:0000256" key="7">
    <source>
        <dbReference type="ARBA" id="ARBA00022670"/>
    </source>
</evidence>
<keyword evidence="7" id="KW-0645">Protease</keyword>
<sequence length="884" mass="97884">MKTCIPRLLPLAIATALALASTTANAVAATPAARAENAFLSQADAAARAARVSDVDYQLDFTLTGKETFNGTTTLTFDLKDADSPLTVDLDKATIKSLSVNGKAVAPQYNGWFITLPAQALAKGRNTVVVAYERLHSTNGEGLHRMVDPVDGRVYTYSHFEPAAAHQMFAVFDQPDLKATYQVTVSVPADWQVISTTRETNVAPAGDLRRWTFARTRKLSPYNFSMHAGPYTMWEDKSGKYPMRLFARQSVAAQIKPAEWFKYTKAGLAFFDDYFGIPYQFEKYDQVLVPDFLYGAMENAAAITFAERGFMYKADMTAEQRARLAYVIMHEMAHQWFGDLVTMQWWNGLWLNESFASFMGTLATAESTEFKDAWRAFYSEGKQNAYNQDQRTTTHPIEVPVPSTRNAFDNIDAITYSKGASTLMQLRHLLGADVFRKGVHNYLVKYQYRNAKLDDFIKSLGQAAGRDLTGWTREWLYEPGVNTIAANYTCKGGKIAGFTLTQTAQSKALPTLREQRVQVAAFRLDGNAYKLERNVAVTYKGAQTAVPAMNGAACPDLVYPNYGDWGFVKVQLDPRSFDSARTHLAAVDDPLLRAMLWQSLWDGVRDAKLPLNDFLATALNNAPQEKDYTLLGDVLGKVAASKRYLDLMDPQAPYAQAVTRQLEDMAWTATEANKGDDNFQRRWFGAYVAVASSRPALDRLAALLDGKEKVDGLTINQDLRWSIIGRLNRYGYPGAAALVEAEQARDKSDSGQAAALSAVVSRPDPAVKTEWLNTVHDLQTKLPFSKVRTAMEHLYPAEQRLLSEQTAAARLAGLPQLDKAAGPVYMRAYGPTLIPGGCTADRVKRLQAAADAGKDLSAGTRRALLDTLQEDQRCVAIRQAMTAH</sequence>
<keyword evidence="12" id="KW-0732">Signal</keyword>
<dbReference type="Pfam" id="PF01433">
    <property type="entry name" value="Peptidase_M1"/>
    <property type="match status" value="1"/>
</dbReference>
<name>A0ABT1ZWI8_9BURK</name>
<dbReference type="CDD" id="cd09602">
    <property type="entry name" value="M1_APN"/>
    <property type="match status" value="1"/>
</dbReference>
<evidence type="ECO:0000256" key="10">
    <source>
        <dbReference type="ARBA" id="ARBA00022833"/>
    </source>
</evidence>
<dbReference type="PRINTS" id="PR00756">
    <property type="entry name" value="ALADIPTASE"/>
</dbReference>
<dbReference type="Pfam" id="PF17900">
    <property type="entry name" value="Peptidase_M1_N"/>
    <property type="match status" value="1"/>
</dbReference>
<reference evidence="16 17" key="1">
    <citation type="submission" date="2022-08" db="EMBL/GenBank/DDBJ databases">
        <title>Reclassification of Massilia species as members of the genera Telluria, Duganella, Pseudoduganella, Mokoshia gen. nov. and Zemynaea gen. nov. using orthogonal and non-orthogonal genome-based approaches.</title>
        <authorList>
            <person name="Bowman J.P."/>
        </authorList>
    </citation>
    <scope>NUCLEOTIDE SEQUENCE [LARGE SCALE GENOMIC DNA]</scope>
    <source>
        <strain evidence="16 17">JCM 31316</strain>
    </source>
</reference>
<comment type="similarity">
    <text evidence="3">Belongs to the peptidase M1 family.</text>
</comment>
<evidence type="ECO:0000313" key="16">
    <source>
        <dbReference type="EMBL" id="MCS0584298.1"/>
    </source>
</evidence>
<evidence type="ECO:0000313" key="17">
    <source>
        <dbReference type="Proteomes" id="UP001204151"/>
    </source>
</evidence>
<evidence type="ECO:0000259" key="14">
    <source>
        <dbReference type="Pfam" id="PF11838"/>
    </source>
</evidence>
<dbReference type="InterPro" id="IPR045357">
    <property type="entry name" value="Aminopeptidase_N-like_N"/>
</dbReference>
<dbReference type="InterPro" id="IPR014782">
    <property type="entry name" value="Peptidase_M1_dom"/>
</dbReference>
<evidence type="ECO:0000256" key="6">
    <source>
        <dbReference type="ARBA" id="ARBA00022438"/>
    </source>
</evidence>
<gene>
    <name evidence="16" type="primary">pepN</name>
    <name evidence="16" type="ORF">NX784_22160</name>
</gene>
<dbReference type="Pfam" id="PF11838">
    <property type="entry name" value="ERAP1_C"/>
    <property type="match status" value="1"/>
</dbReference>
<feature type="chain" id="PRO_5045839186" description="Aminopeptidase N" evidence="12">
    <location>
        <begin position="27"/>
        <end position="884"/>
    </location>
</feature>
<evidence type="ECO:0000256" key="9">
    <source>
        <dbReference type="ARBA" id="ARBA00022801"/>
    </source>
</evidence>
<comment type="catalytic activity">
    <reaction evidence="1">
        <text>Release of an N-terminal amino acid, Xaa-|-Yaa- from a peptide, amide or arylamide. Xaa is preferably Ala, but may be most amino acids including Pro (slow action). When a terminal hydrophobic residue is followed by a prolyl residue, the two may be released as an intact Xaa-Pro dipeptide.</text>
        <dbReference type="EC" id="3.4.11.2"/>
    </reaction>
</comment>
<feature type="signal peptide" evidence="12">
    <location>
        <begin position="1"/>
        <end position="26"/>
    </location>
</feature>
<evidence type="ECO:0000259" key="13">
    <source>
        <dbReference type="Pfam" id="PF01433"/>
    </source>
</evidence>
<keyword evidence="17" id="KW-1185">Reference proteome</keyword>
<keyword evidence="11" id="KW-0482">Metalloprotease</keyword>
<evidence type="ECO:0000256" key="3">
    <source>
        <dbReference type="ARBA" id="ARBA00010136"/>
    </source>
</evidence>
<evidence type="ECO:0000256" key="5">
    <source>
        <dbReference type="ARBA" id="ARBA00015611"/>
    </source>
</evidence>
<dbReference type="InterPro" id="IPR027268">
    <property type="entry name" value="Peptidase_M4/M1_CTD_sf"/>
</dbReference>
<dbReference type="InterPro" id="IPR012778">
    <property type="entry name" value="Pept_M1_aminopeptidase"/>
</dbReference>
<dbReference type="SUPFAM" id="SSF63737">
    <property type="entry name" value="Leukotriene A4 hydrolase N-terminal domain"/>
    <property type="match status" value="1"/>
</dbReference>
<dbReference type="NCBIfam" id="TIGR02412">
    <property type="entry name" value="pepN_strep_liv"/>
    <property type="match status" value="1"/>
</dbReference>
<dbReference type="GO" id="GO:0016285">
    <property type="term" value="F:alanyl aminopeptidase activity"/>
    <property type="evidence" value="ECO:0007669"/>
    <property type="project" value="UniProtKB-EC"/>
</dbReference>
<evidence type="ECO:0000256" key="8">
    <source>
        <dbReference type="ARBA" id="ARBA00022723"/>
    </source>
</evidence>
<dbReference type="Proteomes" id="UP001204151">
    <property type="component" value="Unassembled WGS sequence"/>
</dbReference>
<dbReference type="InterPro" id="IPR001930">
    <property type="entry name" value="Peptidase_M1"/>
</dbReference>
<dbReference type="InterPro" id="IPR024571">
    <property type="entry name" value="ERAP1-like_C_dom"/>
</dbReference>
<dbReference type="Gene3D" id="1.10.390.10">
    <property type="entry name" value="Neutral Protease Domain 2"/>
    <property type="match status" value="1"/>
</dbReference>
<feature type="domain" description="Aminopeptidase N-like N-terminal" evidence="15">
    <location>
        <begin position="56"/>
        <end position="222"/>
    </location>
</feature>
<keyword evidence="10" id="KW-0862">Zinc</keyword>
<evidence type="ECO:0000259" key="15">
    <source>
        <dbReference type="Pfam" id="PF17900"/>
    </source>
</evidence>
<keyword evidence="9 16" id="KW-0378">Hydrolase</keyword>
<keyword evidence="6 16" id="KW-0031">Aminopeptidase</keyword>
<evidence type="ECO:0000256" key="2">
    <source>
        <dbReference type="ARBA" id="ARBA00001947"/>
    </source>
</evidence>
<evidence type="ECO:0000256" key="1">
    <source>
        <dbReference type="ARBA" id="ARBA00000098"/>
    </source>
</evidence>
<evidence type="ECO:0000256" key="11">
    <source>
        <dbReference type="ARBA" id="ARBA00023049"/>
    </source>
</evidence>
<evidence type="ECO:0000256" key="12">
    <source>
        <dbReference type="SAM" id="SignalP"/>
    </source>
</evidence>
<evidence type="ECO:0000256" key="4">
    <source>
        <dbReference type="ARBA" id="ARBA00012564"/>
    </source>
</evidence>
<feature type="domain" description="ERAP1-like C-terminal" evidence="14">
    <location>
        <begin position="557"/>
        <end position="869"/>
    </location>
</feature>
<accession>A0ABT1ZWI8</accession>
<dbReference type="EC" id="3.4.11.2" evidence="4"/>
<proteinExistence type="inferred from homology"/>
<dbReference type="EMBL" id="JANUGW010000020">
    <property type="protein sequence ID" value="MCS0584298.1"/>
    <property type="molecule type" value="Genomic_DNA"/>
</dbReference>
<dbReference type="Gene3D" id="2.60.40.1730">
    <property type="entry name" value="tricorn interacting facor f3 domain"/>
    <property type="match status" value="1"/>
</dbReference>
<dbReference type="PANTHER" id="PTHR11533:SF174">
    <property type="entry name" value="PUROMYCIN-SENSITIVE AMINOPEPTIDASE-RELATED"/>
    <property type="match status" value="1"/>
</dbReference>
<comment type="cofactor">
    <cofactor evidence="2">
        <name>Zn(2+)</name>
        <dbReference type="ChEBI" id="CHEBI:29105"/>
    </cofactor>
</comment>
<dbReference type="PANTHER" id="PTHR11533">
    <property type="entry name" value="PROTEASE M1 ZINC METALLOPROTEASE"/>
    <property type="match status" value="1"/>
</dbReference>
<dbReference type="SUPFAM" id="SSF55486">
    <property type="entry name" value="Metalloproteases ('zincins'), catalytic domain"/>
    <property type="match status" value="1"/>
</dbReference>
<protein>
    <recommendedName>
        <fullName evidence="5">Aminopeptidase N</fullName>
        <ecNumber evidence="4">3.4.11.2</ecNumber>
    </recommendedName>
</protein>
<dbReference type="RefSeq" id="WP_258818860.1">
    <property type="nucleotide sequence ID" value="NZ_JANUGW010000020.1"/>
</dbReference>
<organism evidence="16 17">
    <name type="scientific">Massilia pinisoli</name>
    <dbReference type="NCBI Taxonomy" id="1772194"/>
    <lineage>
        <taxon>Bacteria</taxon>
        <taxon>Pseudomonadati</taxon>
        <taxon>Pseudomonadota</taxon>
        <taxon>Betaproteobacteria</taxon>
        <taxon>Burkholderiales</taxon>
        <taxon>Oxalobacteraceae</taxon>
        <taxon>Telluria group</taxon>
        <taxon>Massilia</taxon>
    </lineage>
</organism>